<reference evidence="1" key="1">
    <citation type="submission" date="2018-05" db="EMBL/GenBank/DDBJ databases">
        <authorList>
            <person name="Lanie J.A."/>
            <person name="Ng W.-L."/>
            <person name="Kazmierczak K.M."/>
            <person name="Andrzejewski T.M."/>
            <person name="Davidsen T.M."/>
            <person name="Wayne K.J."/>
            <person name="Tettelin H."/>
            <person name="Glass J.I."/>
            <person name="Rusch D."/>
            <person name="Podicherti R."/>
            <person name="Tsui H.-C.T."/>
            <person name="Winkler M.E."/>
        </authorList>
    </citation>
    <scope>NUCLEOTIDE SEQUENCE</scope>
</reference>
<accession>A0A382X5V7</accession>
<evidence type="ECO:0000313" key="1">
    <source>
        <dbReference type="EMBL" id="SVD66249.1"/>
    </source>
</evidence>
<sequence>MNVVKELVDERFQERIDKTIKTYVKGLNYNDAERMLLSHLDDYYNNVASHEEREEFLREHEELPF</sequence>
<gene>
    <name evidence="1" type="ORF">METZ01_LOCUS419103</name>
</gene>
<proteinExistence type="predicted"/>
<dbReference type="AlphaFoldDB" id="A0A382X5V7"/>
<protein>
    <submittedName>
        <fullName evidence="1">Uncharacterized protein</fullName>
    </submittedName>
</protein>
<dbReference type="EMBL" id="UINC01165066">
    <property type="protein sequence ID" value="SVD66249.1"/>
    <property type="molecule type" value="Genomic_DNA"/>
</dbReference>
<name>A0A382X5V7_9ZZZZ</name>
<organism evidence="1">
    <name type="scientific">marine metagenome</name>
    <dbReference type="NCBI Taxonomy" id="408172"/>
    <lineage>
        <taxon>unclassified sequences</taxon>
        <taxon>metagenomes</taxon>
        <taxon>ecological metagenomes</taxon>
    </lineage>
</organism>